<dbReference type="OrthoDB" id="2561487at2759"/>
<evidence type="ECO:0000313" key="2">
    <source>
        <dbReference type="EMBL" id="WWC57977.1"/>
    </source>
</evidence>
<dbReference type="STRING" id="1296121.A0A1A6AF46"/>
<accession>A0A1A6AF46</accession>
<reference evidence="2" key="2">
    <citation type="submission" date="2013-07" db="EMBL/GenBank/DDBJ databases">
        <authorList>
            <consortium name="The Broad Institute Genome Sequencing Platform"/>
            <person name="Cuomo C."/>
            <person name="Litvintseva A."/>
            <person name="Chen Y."/>
            <person name="Heitman J."/>
            <person name="Sun S."/>
            <person name="Springer D."/>
            <person name="Dromer F."/>
            <person name="Young S.K."/>
            <person name="Zeng Q."/>
            <person name="Gargeya S."/>
            <person name="Fitzgerald M."/>
            <person name="Abouelleil A."/>
            <person name="Alvarado L."/>
            <person name="Berlin A.M."/>
            <person name="Chapman S.B."/>
            <person name="Dewar J."/>
            <person name="Goldberg J."/>
            <person name="Griggs A."/>
            <person name="Gujja S."/>
            <person name="Hansen M."/>
            <person name="Howarth C."/>
            <person name="Imamovic A."/>
            <person name="Larimer J."/>
            <person name="McCowan C."/>
            <person name="Murphy C."/>
            <person name="Pearson M."/>
            <person name="Priest M."/>
            <person name="Roberts A."/>
            <person name="Saif S."/>
            <person name="Shea T."/>
            <person name="Sykes S."/>
            <person name="Wortman J."/>
            <person name="Nusbaum C."/>
            <person name="Birren B."/>
        </authorList>
    </citation>
    <scope>NUCLEOTIDE SEQUENCE</scope>
    <source>
        <strain evidence="2">CBS 10117</strain>
    </source>
</reference>
<gene>
    <name evidence="1" type="ORF">I303_00512</name>
    <name evidence="2" type="ORF">I303_100512</name>
</gene>
<evidence type="ECO:0000313" key="1">
    <source>
        <dbReference type="EMBL" id="OBR88695.1"/>
    </source>
</evidence>
<dbReference type="GeneID" id="28964211"/>
<reference evidence="2" key="3">
    <citation type="submission" date="2024-02" db="EMBL/GenBank/DDBJ databases">
        <title>Comparative genomics of Cryptococcus and Kwoniella reveals pathogenesis evolution and contrasting modes of karyotype evolution via chromosome fusion or intercentromeric recombination.</title>
        <authorList>
            <person name="Coelho M.A."/>
            <person name="David-Palma M."/>
            <person name="Shea T."/>
            <person name="Bowers K."/>
            <person name="McGinley-Smith S."/>
            <person name="Mohammad A.W."/>
            <person name="Gnirke A."/>
            <person name="Yurkov A.M."/>
            <person name="Nowrousian M."/>
            <person name="Sun S."/>
            <person name="Cuomo C.A."/>
            <person name="Heitman J."/>
        </authorList>
    </citation>
    <scope>NUCLEOTIDE SEQUENCE</scope>
    <source>
        <strain evidence="2">CBS 10117</strain>
    </source>
</reference>
<protein>
    <submittedName>
        <fullName evidence="1">Uncharacterized protein</fullName>
    </submittedName>
</protein>
<dbReference type="EMBL" id="CP144530">
    <property type="protein sequence ID" value="WWC57977.1"/>
    <property type="molecule type" value="Genomic_DNA"/>
</dbReference>
<dbReference type="Gene3D" id="2.60.120.260">
    <property type="entry name" value="Galactose-binding domain-like"/>
    <property type="match status" value="1"/>
</dbReference>
<sequence>MSLTNVTLDDSSPLITYIGNWDGELHKGDPLVREYSNATFHASNTTGDSATFSWSGGQIWLFGAFRANHGYLSVKLDGDDKQYVNGQADKDVFDQVIFASGDIEIGDHQVVLLNEAGYETSDPKLSWVDLDYIVVQADPAQFDASRIPSGSRMMTTGTPRVQAVMPPTGMPRPITISSGTGGPDSDCGVLRTSTLLLVLLLYYLT</sequence>
<reference evidence="1" key="1">
    <citation type="submission" date="2013-07" db="EMBL/GenBank/DDBJ databases">
        <title>The Genome Sequence of Cryptococcus dejecticola CBS10117.</title>
        <authorList>
            <consortium name="The Broad Institute Genome Sequencing Platform"/>
            <person name="Cuomo C."/>
            <person name="Litvintseva A."/>
            <person name="Chen Y."/>
            <person name="Heitman J."/>
            <person name="Sun S."/>
            <person name="Springer D."/>
            <person name="Dromer F."/>
            <person name="Young S.K."/>
            <person name="Zeng Q."/>
            <person name="Gargeya S."/>
            <person name="Fitzgerald M."/>
            <person name="Abouelleil A."/>
            <person name="Alvarado L."/>
            <person name="Berlin A.M."/>
            <person name="Chapman S.B."/>
            <person name="Dewar J."/>
            <person name="Goldberg J."/>
            <person name="Griggs A."/>
            <person name="Gujja S."/>
            <person name="Hansen M."/>
            <person name="Howarth C."/>
            <person name="Imamovic A."/>
            <person name="Larimer J."/>
            <person name="McCowan C."/>
            <person name="Murphy C."/>
            <person name="Pearson M."/>
            <person name="Priest M."/>
            <person name="Roberts A."/>
            <person name="Saif S."/>
            <person name="Shea T."/>
            <person name="Sykes S."/>
            <person name="Wortman J."/>
            <person name="Nusbaum C."/>
            <person name="Birren B."/>
        </authorList>
    </citation>
    <scope>NUCLEOTIDE SEQUENCE [LARGE SCALE GENOMIC DNA]</scope>
    <source>
        <strain evidence="1">CBS 10117</strain>
    </source>
</reference>
<proteinExistence type="predicted"/>
<dbReference type="KEGG" id="kdj:28964211"/>
<keyword evidence="3" id="KW-1185">Reference proteome</keyword>
<dbReference type="EMBL" id="KI894027">
    <property type="protein sequence ID" value="OBR88695.1"/>
    <property type="molecule type" value="Genomic_DNA"/>
</dbReference>
<dbReference type="Proteomes" id="UP000078595">
    <property type="component" value="Chromosome 1"/>
</dbReference>
<organism evidence="1">
    <name type="scientific">Kwoniella dejecticola CBS 10117</name>
    <dbReference type="NCBI Taxonomy" id="1296121"/>
    <lineage>
        <taxon>Eukaryota</taxon>
        <taxon>Fungi</taxon>
        <taxon>Dikarya</taxon>
        <taxon>Basidiomycota</taxon>
        <taxon>Agaricomycotina</taxon>
        <taxon>Tremellomycetes</taxon>
        <taxon>Tremellales</taxon>
        <taxon>Cryptococcaceae</taxon>
        <taxon>Kwoniella</taxon>
    </lineage>
</organism>
<dbReference type="VEuPathDB" id="FungiDB:I303_00512"/>
<name>A0A1A6AF46_9TREE</name>
<dbReference type="AlphaFoldDB" id="A0A1A6AF46"/>
<evidence type="ECO:0000313" key="3">
    <source>
        <dbReference type="Proteomes" id="UP000078595"/>
    </source>
</evidence>
<dbReference type="RefSeq" id="XP_018266537.1">
    <property type="nucleotide sequence ID" value="XM_018403883.1"/>
</dbReference>